<name>A0AA36FQB1_9BILA</name>
<dbReference type="InterPro" id="IPR002225">
    <property type="entry name" value="3Beta_OHSteriod_DH/Estase"/>
</dbReference>
<keyword evidence="1 2" id="KW-0560">Oxidoreductase</keyword>
<dbReference type="Proteomes" id="UP001177023">
    <property type="component" value="Unassembled WGS sequence"/>
</dbReference>
<evidence type="ECO:0000313" key="5">
    <source>
        <dbReference type="Proteomes" id="UP001177023"/>
    </source>
</evidence>
<feature type="domain" description="3-beta hydroxysteroid dehydrogenase/isomerase" evidence="3">
    <location>
        <begin position="8"/>
        <end position="265"/>
    </location>
</feature>
<protein>
    <recommendedName>
        <fullName evidence="3">3-beta hydroxysteroid dehydrogenase/isomerase domain-containing protein</fullName>
    </recommendedName>
</protein>
<dbReference type="GO" id="GO:0016616">
    <property type="term" value="F:oxidoreductase activity, acting on the CH-OH group of donors, NAD or NADP as acceptor"/>
    <property type="evidence" value="ECO:0007669"/>
    <property type="project" value="InterPro"/>
</dbReference>
<dbReference type="InterPro" id="IPR050425">
    <property type="entry name" value="NAD(P)_dehydrat-like"/>
</dbReference>
<evidence type="ECO:0000313" key="4">
    <source>
        <dbReference type="EMBL" id="CAJ0560412.1"/>
    </source>
</evidence>
<comment type="caution">
    <text evidence="4">The sequence shown here is derived from an EMBL/GenBank/DDBJ whole genome shotgun (WGS) entry which is preliminary data.</text>
</comment>
<proteinExistence type="inferred from homology"/>
<sequence length="359" mass="40265">MAAGPVVLVTGASGYLGAHCVKLLLERGYHVRGTVRSLKNETKIRALRHIEENVLGSQLDLVEADLRHPEDWPSAVRGCSYVLHVASPFPLGGNEETIHTALEGTRNVLEACSRELSVRKVVLTSSILAALGKASPVPRTADEGFWGDPNESAVAYIASKIVAERFAWEFQGRRDLRNRFALTTICPALIVGPPLTDIKCSSVELICDLFQLPVVPKIGLQCVDVRDCALAHVRAMERRQTDGYRFFLSEQKPTAIKAMAQALNDEFRPYGYRISTKLLPNSVLSTAARFVVKFRMFHVFLNWNWTVDNRRCRQILGINPRDCLVSIVEMAHEIIRRGLIPKTRKYIEMRDSQPKKSFV</sequence>
<dbReference type="EMBL" id="CATQJA010000443">
    <property type="protein sequence ID" value="CAJ0560412.1"/>
    <property type="molecule type" value="Genomic_DNA"/>
</dbReference>
<dbReference type="PANTHER" id="PTHR10366">
    <property type="entry name" value="NAD DEPENDENT EPIMERASE/DEHYDRATASE"/>
    <property type="match status" value="1"/>
</dbReference>
<feature type="non-terminal residue" evidence="4">
    <location>
        <position position="1"/>
    </location>
</feature>
<evidence type="ECO:0000256" key="1">
    <source>
        <dbReference type="ARBA" id="ARBA00023002"/>
    </source>
</evidence>
<evidence type="ECO:0000256" key="2">
    <source>
        <dbReference type="RuleBase" id="RU004475"/>
    </source>
</evidence>
<keyword evidence="5" id="KW-1185">Reference proteome</keyword>
<dbReference type="SUPFAM" id="SSF51735">
    <property type="entry name" value="NAD(P)-binding Rossmann-fold domains"/>
    <property type="match status" value="1"/>
</dbReference>
<dbReference type="GO" id="GO:0006694">
    <property type="term" value="P:steroid biosynthetic process"/>
    <property type="evidence" value="ECO:0007669"/>
    <property type="project" value="InterPro"/>
</dbReference>
<accession>A0AA36FQB1</accession>
<dbReference type="Gene3D" id="3.40.50.720">
    <property type="entry name" value="NAD(P)-binding Rossmann-like Domain"/>
    <property type="match status" value="1"/>
</dbReference>
<evidence type="ECO:0000259" key="3">
    <source>
        <dbReference type="Pfam" id="PF01073"/>
    </source>
</evidence>
<dbReference type="PANTHER" id="PTHR10366:SF564">
    <property type="entry name" value="STEROL-4-ALPHA-CARBOXYLATE 3-DEHYDROGENASE, DECARBOXYLATING"/>
    <property type="match status" value="1"/>
</dbReference>
<gene>
    <name evidence="4" type="ORF">MSPICULIGERA_LOCUS1549</name>
</gene>
<organism evidence="4 5">
    <name type="scientific">Mesorhabditis spiculigera</name>
    <dbReference type="NCBI Taxonomy" id="96644"/>
    <lineage>
        <taxon>Eukaryota</taxon>
        <taxon>Metazoa</taxon>
        <taxon>Ecdysozoa</taxon>
        <taxon>Nematoda</taxon>
        <taxon>Chromadorea</taxon>
        <taxon>Rhabditida</taxon>
        <taxon>Rhabditina</taxon>
        <taxon>Rhabditomorpha</taxon>
        <taxon>Rhabditoidea</taxon>
        <taxon>Rhabditidae</taxon>
        <taxon>Mesorhabditinae</taxon>
        <taxon>Mesorhabditis</taxon>
    </lineage>
</organism>
<dbReference type="AlphaFoldDB" id="A0AA36FQB1"/>
<dbReference type="InterPro" id="IPR036291">
    <property type="entry name" value="NAD(P)-bd_dom_sf"/>
</dbReference>
<comment type="similarity">
    <text evidence="2">Belongs to the 3-beta-HSD family.</text>
</comment>
<dbReference type="FunFam" id="3.40.50.720:FF:000336">
    <property type="entry name" value="Aldehyde reductase"/>
    <property type="match status" value="1"/>
</dbReference>
<reference evidence="4" key="1">
    <citation type="submission" date="2023-06" db="EMBL/GenBank/DDBJ databases">
        <authorList>
            <person name="Delattre M."/>
        </authorList>
    </citation>
    <scope>NUCLEOTIDE SEQUENCE</scope>
    <source>
        <strain evidence="4">AF72</strain>
    </source>
</reference>
<dbReference type="Pfam" id="PF01073">
    <property type="entry name" value="3Beta_HSD"/>
    <property type="match status" value="1"/>
</dbReference>